<protein>
    <submittedName>
        <fullName evidence="4">Uncharacterized protein</fullName>
    </submittedName>
</protein>
<dbReference type="Proteomes" id="UP000177122">
    <property type="component" value="Unassembled WGS sequence"/>
</dbReference>
<name>A0A1G2CU92_9BACT</name>
<proteinExistence type="inferred from homology"/>
<dbReference type="PANTHER" id="PTHR30469:SF38">
    <property type="entry name" value="HLYD FAMILY SECRETION PROTEIN"/>
    <property type="match status" value="1"/>
</dbReference>
<dbReference type="Gene3D" id="2.40.50.100">
    <property type="match status" value="1"/>
</dbReference>
<feature type="domain" description="CusB-like beta-barrel" evidence="2">
    <location>
        <begin position="353"/>
        <end position="425"/>
    </location>
</feature>
<dbReference type="Gene3D" id="2.40.420.20">
    <property type="match status" value="1"/>
</dbReference>
<dbReference type="AlphaFoldDB" id="A0A1G2CU92"/>
<dbReference type="EMBL" id="MHLI01000017">
    <property type="protein sequence ID" value="OGZ04955.1"/>
    <property type="molecule type" value="Genomic_DNA"/>
</dbReference>
<evidence type="ECO:0000313" key="5">
    <source>
        <dbReference type="Proteomes" id="UP000177122"/>
    </source>
</evidence>
<dbReference type="Pfam" id="PF25954">
    <property type="entry name" value="Beta-barrel_RND_2"/>
    <property type="match status" value="1"/>
</dbReference>
<evidence type="ECO:0000313" key="4">
    <source>
        <dbReference type="EMBL" id="OGZ04955.1"/>
    </source>
</evidence>
<evidence type="ECO:0000259" key="2">
    <source>
        <dbReference type="Pfam" id="PF25954"/>
    </source>
</evidence>
<organism evidence="4 5">
    <name type="scientific">Candidatus Lloydbacteria bacterium RIFCSPHIGHO2_01_FULL_49_22</name>
    <dbReference type="NCBI Taxonomy" id="1798658"/>
    <lineage>
        <taxon>Bacteria</taxon>
        <taxon>Candidatus Lloydiibacteriota</taxon>
    </lineage>
</organism>
<dbReference type="InterPro" id="IPR058792">
    <property type="entry name" value="Beta-barrel_RND_2"/>
</dbReference>
<dbReference type="NCBIfam" id="TIGR01730">
    <property type="entry name" value="RND_mfp"/>
    <property type="match status" value="1"/>
</dbReference>
<gene>
    <name evidence="4" type="ORF">A2845_04445</name>
</gene>
<comment type="caution">
    <text evidence="4">The sequence shown here is derived from an EMBL/GenBank/DDBJ whole genome shotgun (WGS) entry which is preliminary data.</text>
</comment>
<dbReference type="PANTHER" id="PTHR30469">
    <property type="entry name" value="MULTIDRUG RESISTANCE PROTEIN MDTA"/>
    <property type="match status" value="1"/>
</dbReference>
<dbReference type="InterPro" id="IPR058649">
    <property type="entry name" value="CzcB_C"/>
</dbReference>
<dbReference type="GO" id="GO:1990281">
    <property type="term" value="C:efflux pump complex"/>
    <property type="evidence" value="ECO:0007669"/>
    <property type="project" value="TreeGrafter"/>
</dbReference>
<dbReference type="SUPFAM" id="SSF111369">
    <property type="entry name" value="HlyD-like secretion proteins"/>
    <property type="match status" value="1"/>
</dbReference>
<comment type="similarity">
    <text evidence="1">Belongs to the membrane fusion protein (MFP) (TC 8.A.1) family.</text>
</comment>
<sequence length="507" mass="53470">MRINAQVLPVQQIPVITTAAAVNADVSDAERFTGILQPEREVDLAAKTGGSIVALYADVGARVFSAQTLAELDGTTARATRDGLNNSIAVAEKGVSAIDRYYKEQIRTEQTSGGPIPSATDTGSSQTASVAALTNAAILSDQVSDILGTLLSVQNGKDSSIEITFDNELGVRNTAAKMTARETLMAYQLANDKFQNYFHGSILNKDPSQSAVDLGLTEAVAVLTNSKVVLSQAYAVLSGSVAASSASGAEISSYKTNVTMLGGQVQSLLQNIHDVSTSVILLERIRDTKLAEAQSQIVALKGQTDVTDTILADGVIHASFGGLITKKYVEQGAVIAPGTPLFHLVDDSVLKLSIGVPDDRVSLYHVGDTATIVSDLLSERTFVAVITRIDPSADPVSKKVTMELSIANGDHALKVGSYAHVAFEKAHSASVAIPRSALLLEYGSVYVFVFDGKVVHRRMVTVGAESTELIEIISGLTSGDIVATAGHRYLRDDDVVTTISGNTVYEN</sequence>
<dbReference type="Gene3D" id="2.40.30.170">
    <property type="match status" value="1"/>
</dbReference>
<evidence type="ECO:0000256" key="1">
    <source>
        <dbReference type="ARBA" id="ARBA00009477"/>
    </source>
</evidence>
<dbReference type="Pfam" id="PF25975">
    <property type="entry name" value="CzcB_C"/>
    <property type="match status" value="1"/>
</dbReference>
<accession>A0A1G2CU92</accession>
<feature type="domain" description="CzcB-like C-terminal circularly permuted SH3-like" evidence="3">
    <location>
        <begin position="431"/>
        <end position="486"/>
    </location>
</feature>
<evidence type="ECO:0000259" key="3">
    <source>
        <dbReference type="Pfam" id="PF25975"/>
    </source>
</evidence>
<reference evidence="4 5" key="1">
    <citation type="journal article" date="2016" name="Nat. Commun.">
        <title>Thousands of microbial genomes shed light on interconnected biogeochemical processes in an aquifer system.</title>
        <authorList>
            <person name="Anantharaman K."/>
            <person name="Brown C.T."/>
            <person name="Hug L.A."/>
            <person name="Sharon I."/>
            <person name="Castelle C.J."/>
            <person name="Probst A.J."/>
            <person name="Thomas B.C."/>
            <person name="Singh A."/>
            <person name="Wilkins M.J."/>
            <person name="Karaoz U."/>
            <person name="Brodie E.L."/>
            <person name="Williams K.H."/>
            <person name="Hubbard S.S."/>
            <person name="Banfield J.F."/>
        </authorList>
    </citation>
    <scope>NUCLEOTIDE SEQUENCE [LARGE SCALE GENOMIC DNA]</scope>
</reference>
<dbReference type="GO" id="GO:0015562">
    <property type="term" value="F:efflux transmembrane transporter activity"/>
    <property type="evidence" value="ECO:0007669"/>
    <property type="project" value="TreeGrafter"/>
</dbReference>
<dbReference type="InterPro" id="IPR006143">
    <property type="entry name" value="RND_pump_MFP"/>
</dbReference>